<keyword evidence="3" id="KW-1185">Reference proteome</keyword>
<dbReference type="OrthoDB" id="40902at2759"/>
<dbReference type="SMART" id="SM00220">
    <property type="entry name" value="S_TKc"/>
    <property type="match status" value="1"/>
</dbReference>
<dbReference type="GO" id="GO:0005524">
    <property type="term" value="F:ATP binding"/>
    <property type="evidence" value="ECO:0007669"/>
    <property type="project" value="InterPro"/>
</dbReference>
<reference evidence="3" key="1">
    <citation type="journal article" date="2018" name="Nat. Microbiol.">
        <title>Leveraging single-cell genomics to expand the fungal tree of life.</title>
        <authorList>
            <person name="Ahrendt S.R."/>
            <person name="Quandt C.A."/>
            <person name="Ciobanu D."/>
            <person name="Clum A."/>
            <person name="Salamov A."/>
            <person name="Andreopoulos B."/>
            <person name="Cheng J.F."/>
            <person name="Woyke T."/>
            <person name="Pelin A."/>
            <person name="Henrissat B."/>
            <person name="Reynolds N.K."/>
            <person name="Benny G.L."/>
            <person name="Smith M.E."/>
            <person name="James T.Y."/>
            <person name="Grigoriev I.V."/>
        </authorList>
    </citation>
    <scope>NUCLEOTIDE SEQUENCE [LARGE SCALE GENOMIC DNA]</scope>
    <source>
        <strain evidence="3">Benny S71-1</strain>
    </source>
</reference>
<dbReference type="Gene3D" id="1.10.510.10">
    <property type="entry name" value="Transferase(Phosphotransferase) domain 1"/>
    <property type="match status" value="1"/>
</dbReference>
<dbReference type="EMBL" id="KZ989149">
    <property type="protein sequence ID" value="RKP27808.1"/>
    <property type="molecule type" value="Genomic_DNA"/>
</dbReference>
<sequence>MRLTLLGTTNTFNVTGLTIHERLGYGRFSAMGRATFDEQDAFIKCSYHLPSIKLEQEVYRYDRYFADVLHKFKVNLPYKMSRWLARYLPISLPRFVTSAPLGQCLITKYIEGKPLDRFFEGREDKERDAFTLIYQLLRVLRFLNKYGIAYNDIKPADIIVTENKRGRPLQLKLIDFDTVTLFNAKVDVAPVGRYTGSVLEYRPPETLWNRDYSLLRGQTWSVGTMFYHILAKRLITGPSVGEDGRFDRGTFKKELGTVLLADYFLPPVAMHANSDRRFSDDLTCLLNTLLTPYKVEEHKDDMYLGRYPVIRYTPREFLRHYPSVKALPPLEI</sequence>
<feature type="domain" description="Protein kinase" evidence="1">
    <location>
        <begin position="17"/>
        <end position="324"/>
    </location>
</feature>
<evidence type="ECO:0000313" key="2">
    <source>
        <dbReference type="EMBL" id="RKP27808.1"/>
    </source>
</evidence>
<protein>
    <submittedName>
        <fullName evidence="2">Kinase-like domain-containing protein</fullName>
    </submittedName>
</protein>
<dbReference type="PROSITE" id="PS50011">
    <property type="entry name" value="PROTEIN_KINASE_DOM"/>
    <property type="match status" value="1"/>
</dbReference>
<dbReference type="SUPFAM" id="SSF56112">
    <property type="entry name" value="Protein kinase-like (PK-like)"/>
    <property type="match status" value="1"/>
</dbReference>
<accession>A0A4P9Z5R1</accession>
<keyword evidence="2" id="KW-0418">Kinase</keyword>
<organism evidence="2 3">
    <name type="scientific">Syncephalis pseudoplumigaleata</name>
    <dbReference type="NCBI Taxonomy" id="1712513"/>
    <lineage>
        <taxon>Eukaryota</taxon>
        <taxon>Fungi</taxon>
        <taxon>Fungi incertae sedis</taxon>
        <taxon>Zoopagomycota</taxon>
        <taxon>Zoopagomycotina</taxon>
        <taxon>Zoopagomycetes</taxon>
        <taxon>Zoopagales</taxon>
        <taxon>Piptocephalidaceae</taxon>
        <taxon>Syncephalis</taxon>
    </lineage>
</organism>
<evidence type="ECO:0000313" key="3">
    <source>
        <dbReference type="Proteomes" id="UP000278143"/>
    </source>
</evidence>
<dbReference type="GO" id="GO:0004672">
    <property type="term" value="F:protein kinase activity"/>
    <property type="evidence" value="ECO:0007669"/>
    <property type="project" value="InterPro"/>
</dbReference>
<proteinExistence type="predicted"/>
<keyword evidence="2" id="KW-0808">Transferase</keyword>
<dbReference type="Proteomes" id="UP000278143">
    <property type="component" value="Unassembled WGS sequence"/>
</dbReference>
<dbReference type="InterPro" id="IPR011009">
    <property type="entry name" value="Kinase-like_dom_sf"/>
</dbReference>
<dbReference type="AlphaFoldDB" id="A0A4P9Z5R1"/>
<name>A0A4P9Z5R1_9FUNG</name>
<dbReference type="InterPro" id="IPR000719">
    <property type="entry name" value="Prot_kinase_dom"/>
</dbReference>
<evidence type="ECO:0000259" key="1">
    <source>
        <dbReference type="PROSITE" id="PS50011"/>
    </source>
</evidence>
<gene>
    <name evidence="2" type="ORF">SYNPS1DRAFT_20766</name>
</gene>
<dbReference type="PANTHER" id="PTHR24347">
    <property type="entry name" value="SERINE/THREONINE-PROTEIN KINASE"/>
    <property type="match status" value="1"/>
</dbReference>
<dbReference type="Pfam" id="PF00069">
    <property type="entry name" value="Pkinase"/>
    <property type="match status" value="1"/>
</dbReference>